<organism evidence="3 4">
    <name type="scientific">Novipirellula herctigrandis</name>
    <dbReference type="NCBI Taxonomy" id="2527986"/>
    <lineage>
        <taxon>Bacteria</taxon>
        <taxon>Pseudomonadati</taxon>
        <taxon>Planctomycetota</taxon>
        <taxon>Planctomycetia</taxon>
        <taxon>Pirellulales</taxon>
        <taxon>Pirellulaceae</taxon>
        <taxon>Novipirellula</taxon>
    </lineage>
</organism>
<keyword evidence="4" id="KW-1185">Reference proteome</keyword>
<dbReference type="PROSITE" id="PS00383">
    <property type="entry name" value="TYR_PHOSPHATASE_1"/>
    <property type="match status" value="1"/>
</dbReference>
<keyword evidence="1" id="KW-0472">Membrane</keyword>
<proteinExistence type="predicted"/>
<dbReference type="Proteomes" id="UP000315010">
    <property type="component" value="Unassembled WGS sequence"/>
</dbReference>
<dbReference type="EMBL" id="SJPJ01000001">
    <property type="protein sequence ID" value="TWT81029.1"/>
    <property type="molecule type" value="Genomic_DNA"/>
</dbReference>
<dbReference type="InterPro" id="IPR016130">
    <property type="entry name" value="Tyr_Pase_AS"/>
</dbReference>
<dbReference type="OrthoDB" id="194849at2"/>
<feature type="domain" description="Tyrosine specific protein phosphatases" evidence="2">
    <location>
        <begin position="147"/>
        <end position="213"/>
    </location>
</feature>
<dbReference type="AlphaFoldDB" id="A0A5C5Z156"/>
<dbReference type="Gene3D" id="3.90.190.10">
    <property type="entry name" value="Protein tyrosine phosphatase superfamily"/>
    <property type="match status" value="1"/>
</dbReference>
<dbReference type="RefSeq" id="WP_146396528.1">
    <property type="nucleotide sequence ID" value="NZ_SJPJ01000001.1"/>
</dbReference>
<accession>A0A5C5Z156</accession>
<evidence type="ECO:0000313" key="3">
    <source>
        <dbReference type="EMBL" id="TWT81029.1"/>
    </source>
</evidence>
<dbReference type="InterPro" id="IPR000387">
    <property type="entry name" value="Tyr_Pase_dom"/>
</dbReference>
<protein>
    <recommendedName>
        <fullName evidence="2">Tyrosine specific protein phosphatases domain-containing protein</fullName>
    </recommendedName>
</protein>
<feature type="transmembrane region" description="Helical" evidence="1">
    <location>
        <begin position="57"/>
        <end position="77"/>
    </location>
</feature>
<comment type="caution">
    <text evidence="3">The sequence shown here is derived from an EMBL/GenBank/DDBJ whole genome shotgun (WGS) entry which is preliminary data.</text>
</comment>
<reference evidence="3 4" key="1">
    <citation type="submission" date="2019-02" db="EMBL/GenBank/DDBJ databases">
        <title>Deep-cultivation of Planctomycetes and their phenomic and genomic characterization uncovers novel biology.</title>
        <authorList>
            <person name="Wiegand S."/>
            <person name="Jogler M."/>
            <person name="Boedeker C."/>
            <person name="Pinto D."/>
            <person name="Vollmers J."/>
            <person name="Rivas-Marin E."/>
            <person name="Kohn T."/>
            <person name="Peeters S.H."/>
            <person name="Heuer A."/>
            <person name="Rast P."/>
            <person name="Oberbeckmann S."/>
            <person name="Bunk B."/>
            <person name="Jeske O."/>
            <person name="Meyerdierks A."/>
            <person name="Storesund J.E."/>
            <person name="Kallscheuer N."/>
            <person name="Luecker S."/>
            <person name="Lage O.M."/>
            <person name="Pohl T."/>
            <person name="Merkel B.J."/>
            <person name="Hornburger P."/>
            <person name="Mueller R.-W."/>
            <person name="Bruemmer F."/>
            <person name="Labrenz M."/>
            <person name="Spormann A.M."/>
            <person name="Op Den Camp H."/>
            <person name="Overmann J."/>
            <person name="Amann R."/>
            <person name="Jetten M.S.M."/>
            <person name="Mascher T."/>
            <person name="Medema M.H."/>
            <person name="Devos D.P."/>
            <person name="Kaster A.-K."/>
            <person name="Ovreas L."/>
            <person name="Rohde M."/>
            <person name="Galperin M.Y."/>
            <person name="Jogler C."/>
        </authorList>
    </citation>
    <scope>NUCLEOTIDE SEQUENCE [LARGE SCALE GENOMIC DNA]</scope>
    <source>
        <strain evidence="3 4">CA13</strain>
    </source>
</reference>
<name>A0A5C5Z156_9BACT</name>
<sequence length="227" mass="24447">MKYGVLFSVLSLLVVLCAILFGGWFLILLWPGFSFGVLGMGYLTLGHRVFGKLPDGSMHSVSVVVLLPYLLCLWGVWHLVRLISREPAYDELADGVLIGRRLLTHEVPSGTQTVVDLTSEFPESSGLRSVPNYVAVPMLAASILPPQILADLVTHLATMDTPIFIHCAQGHGRTALISALFLVARGDVSDPDAALKLIQGSRPLAGLNHLQRSAMIDAASLVPSITQ</sequence>
<dbReference type="SUPFAM" id="SSF52799">
    <property type="entry name" value="(Phosphotyrosine protein) phosphatases II"/>
    <property type="match status" value="1"/>
</dbReference>
<dbReference type="PROSITE" id="PS50056">
    <property type="entry name" value="TYR_PHOSPHATASE_2"/>
    <property type="match status" value="1"/>
</dbReference>
<keyword evidence="1" id="KW-0812">Transmembrane</keyword>
<dbReference type="PANTHER" id="PTHR47216:SF4">
    <property type="entry name" value="OS01G0859400 PROTEIN"/>
    <property type="match status" value="1"/>
</dbReference>
<dbReference type="PANTHER" id="PTHR47216">
    <property type="match status" value="1"/>
</dbReference>
<evidence type="ECO:0000259" key="2">
    <source>
        <dbReference type="PROSITE" id="PS50056"/>
    </source>
</evidence>
<evidence type="ECO:0000313" key="4">
    <source>
        <dbReference type="Proteomes" id="UP000315010"/>
    </source>
</evidence>
<dbReference type="InterPro" id="IPR029021">
    <property type="entry name" value="Prot-tyrosine_phosphatase-like"/>
</dbReference>
<evidence type="ECO:0000256" key="1">
    <source>
        <dbReference type="SAM" id="Phobius"/>
    </source>
</evidence>
<gene>
    <name evidence="3" type="ORF">CA13_24760</name>
</gene>
<keyword evidence="1" id="KW-1133">Transmembrane helix</keyword>